<dbReference type="OrthoDB" id="9778453at2"/>
<dbReference type="Gene3D" id="1.10.3210.10">
    <property type="entry name" value="Hypothetical protein af1432"/>
    <property type="match status" value="1"/>
</dbReference>
<dbReference type="SUPFAM" id="SSF50249">
    <property type="entry name" value="Nucleic acid-binding proteins"/>
    <property type="match status" value="1"/>
</dbReference>
<dbReference type="PANTHER" id="PTHR37294">
    <property type="entry name" value="3'-5' EXORIBONUCLEASE YHAM"/>
    <property type="match status" value="1"/>
</dbReference>
<sequence>MEKQFIKDLKVGDKVKDLFGVVKKSLANYSSSSSKAPGQFMKLVLGDCTGTIEARLWEGVEDVIDLFNEGDVVLVEGYITEYNGLQINITSIEKYEGAVDLTLFQQTTGKDRREMAKRLNAIVQSIGNSYLKKLLISIFSDRKIYSAFINCPAAQTIHHAYIGGLLEHSLEVVQICELIASNYKDTINRDLLITGALLHDIGKIKEYNFSSISFNMTDIGKLIGHLVIGKEMIDEKIREIPNFPPELQLALSHMIISHHGEREWGSPEVPKTIEAFALFYGDLVSAKLNQFYNLLNKGVDSESGWTPWDKFLERSAYLINYSENGD</sequence>
<dbReference type="InterPro" id="IPR006674">
    <property type="entry name" value="HD_domain"/>
</dbReference>
<dbReference type="Pfam" id="PF01336">
    <property type="entry name" value="tRNA_anti-codon"/>
    <property type="match status" value="1"/>
</dbReference>
<gene>
    <name evidence="3" type="ORF">TSYNT_5295</name>
</gene>
<accession>A0A0U9HCE6</accession>
<name>A0A0U9HCE6_9FIRM</name>
<dbReference type="STRING" id="224999.GCA_001485475_00448"/>
<keyword evidence="1" id="KW-0378">Hydrolase</keyword>
<dbReference type="GO" id="GO:0031125">
    <property type="term" value="P:rRNA 3'-end processing"/>
    <property type="evidence" value="ECO:0007669"/>
    <property type="project" value="TreeGrafter"/>
</dbReference>
<dbReference type="AlphaFoldDB" id="A0A0U9HCE6"/>
<keyword evidence="4" id="KW-1185">Reference proteome</keyword>
<dbReference type="InterPro" id="IPR004365">
    <property type="entry name" value="NA-bd_OB_tRNA"/>
</dbReference>
<organism evidence="3">
    <name type="scientific">Tepidanaerobacter syntrophicus</name>
    <dbReference type="NCBI Taxonomy" id="224999"/>
    <lineage>
        <taxon>Bacteria</taxon>
        <taxon>Bacillati</taxon>
        <taxon>Bacillota</taxon>
        <taxon>Clostridia</taxon>
        <taxon>Thermosediminibacterales</taxon>
        <taxon>Tepidanaerobacteraceae</taxon>
        <taxon>Tepidanaerobacter</taxon>
    </lineage>
</organism>
<dbReference type="GO" id="GO:0003676">
    <property type="term" value="F:nucleic acid binding"/>
    <property type="evidence" value="ECO:0007669"/>
    <property type="project" value="InterPro"/>
</dbReference>
<dbReference type="SUPFAM" id="SSF109604">
    <property type="entry name" value="HD-domain/PDEase-like"/>
    <property type="match status" value="1"/>
</dbReference>
<dbReference type="SMART" id="SM00471">
    <property type="entry name" value="HDc"/>
    <property type="match status" value="1"/>
</dbReference>
<evidence type="ECO:0000313" key="3">
    <source>
        <dbReference type="EMBL" id="GAQ24466.1"/>
    </source>
</evidence>
<dbReference type="InterPro" id="IPR050798">
    <property type="entry name" value="YhaM_exoribonuc/phosphodiest"/>
</dbReference>
<dbReference type="RefSeq" id="WP_059031532.1">
    <property type="nucleotide sequence ID" value="NZ_BSDN01000001.1"/>
</dbReference>
<protein>
    <submittedName>
        <fullName evidence="3">3'-5' exoribonuclease</fullName>
    </submittedName>
</protein>
<dbReference type="Gene3D" id="2.40.50.140">
    <property type="entry name" value="Nucleic acid-binding proteins"/>
    <property type="match status" value="1"/>
</dbReference>
<dbReference type="Proteomes" id="UP000062160">
    <property type="component" value="Unassembled WGS sequence"/>
</dbReference>
<proteinExistence type="predicted"/>
<dbReference type="InterPro" id="IPR006675">
    <property type="entry name" value="HDIG_dom"/>
</dbReference>
<dbReference type="GO" id="GO:0016787">
    <property type="term" value="F:hydrolase activity"/>
    <property type="evidence" value="ECO:0007669"/>
    <property type="project" value="UniProtKB-KW"/>
</dbReference>
<dbReference type="PROSITE" id="PS51831">
    <property type="entry name" value="HD"/>
    <property type="match status" value="1"/>
</dbReference>
<reference evidence="3" key="1">
    <citation type="journal article" date="2016" name="Genome Announc.">
        <title>Draft Genome Sequence of the Syntrophic Lactate-Degrading Bacterium Tepidanaerobacter syntrophicus JLT.</title>
        <authorList>
            <person name="Matsuura N."/>
            <person name="Ohashi A."/>
            <person name="Tourlousse D.M."/>
            <person name="Sekiguchi Y."/>
        </authorList>
    </citation>
    <scope>NUCLEOTIDE SEQUENCE [LARGE SCALE GENOMIC DNA]</scope>
    <source>
        <strain evidence="3">JL</strain>
    </source>
</reference>
<dbReference type="NCBIfam" id="TIGR00277">
    <property type="entry name" value="HDIG"/>
    <property type="match status" value="1"/>
</dbReference>
<dbReference type="InterPro" id="IPR012340">
    <property type="entry name" value="NA-bd_OB-fold"/>
</dbReference>
<dbReference type="CDD" id="cd00077">
    <property type="entry name" value="HDc"/>
    <property type="match status" value="1"/>
</dbReference>
<dbReference type="InterPro" id="IPR003607">
    <property type="entry name" value="HD/PDEase_dom"/>
</dbReference>
<feature type="domain" description="HD" evidence="2">
    <location>
        <begin position="165"/>
        <end position="281"/>
    </location>
</feature>
<evidence type="ECO:0000259" key="2">
    <source>
        <dbReference type="PROSITE" id="PS51831"/>
    </source>
</evidence>
<dbReference type="Pfam" id="PF01966">
    <property type="entry name" value="HD"/>
    <property type="match status" value="1"/>
</dbReference>
<dbReference type="EMBL" id="DF976999">
    <property type="protein sequence ID" value="GAQ24466.1"/>
    <property type="molecule type" value="Genomic_DNA"/>
</dbReference>
<evidence type="ECO:0000256" key="1">
    <source>
        <dbReference type="ARBA" id="ARBA00022801"/>
    </source>
</evidence>
<evidence type="ECO:0000313" key="4">
    <source>
        <dbReference type="Proteomes" id="UP000062160"/>
    </source>
</evidence>
<dbReference type="PANTHER" id="PTHR37294:SF1">
    <property type="entry name" value="3'-5' EXORIBONUCLEASE YHAM"/>
    <property type="match status" value="1"/>
</dbReference>